<keyword evidence="2" id="KW-0964">Secreted</keyword>
<dbReference type="Gene3D" id="2.10.25.10">
    <property type="entry name" value="Laminin"/>
    <property type="match status" value="8"/>
</dbReference>
<feature type="domain" description="Ig-like" evidence="14">
    <location>
        <begin position="1425"/>
        <end position="1513"/>
    </location>
</feature>
<keyword evidence="3" id="KW-0272">Extracellular matrix</keyword>
<dbReference type="InterPro" id="IPR000152">
    <property type="entry name" value="EGF-type_Asp/Asn_hydroxyl_site"/>
</dbReference>
<dbReference type="InterPro" id="IPR009030">
    <property type="entry name" value="Growth_fac_rcpt_cys_sf"/>
</dbReference>
<dbReference type="FunFam" id="2.60.40.10:FF:000032">
    <property type="entry name" value="palladin isoform X1"/>
    <property type="match status" value="4"/>
</dbReference>
<dbReference type="CDD" id="cd00096">
    <property type="entry name" value="Ig"/>
    <property type="match status" value="6"/>
</dbReference>
<feature type="domain" description="Ig-like" evidence="14">
    <location>
        <begin position="1238"/>
        <end position="1328"/>
    </location>
</feature>
<feature type="domain" description="Ig-like" evidence="14">
    <location>
        <begin position="2061"/>
        <end position="2147"/>
    </location>
</feature>
<feature type="chain" id="PRO_5035278685" evidence="12">
    <location>
        <begin position="20"/>
        <end position="2936"/>
    </location>
</feature>
<dbReference type="Pfam" id="PF00090">
    <property type="entry name" value="TSP_1"/>
    <property type="match status" value="1"/>
</dbReference>
<dbReference type="FunFam" id="2.60.40.10:FF:000706">
    <property type="entry name" value="Hemicentin 1"/>
    <property type="match status" value="1"/>
</dbReference>
<dbReference type="Pfam" id="PF07474">
    <property type="entry name" value="G2F"/>
    <property type="match status" value="1"/>
</dbReference>
<keyword evidence="5 12" id="KW-0732">Signal</keyword>
<feature type="domain" description="Ig-like" evidence="14">
    <location>
        <begin position="1145"/>
        <end position="1236"/>
    </location>
</feature>
<evidence type="ECO:0000313" key="17">
    <source>
        <dbReference type="Proteomes" id="UP000727407"/>
    </source>
</evidence>
<comment type="caution">
    <text evidence="11">Lacks conserved residue(s) required for the propagation of feature annotation.</text>
</comment>
<feature type="domain" description="Ig-like" evidence="14">
    <location>
        <begin position="509"/>
        <end position="594"/>
    </location>
</feature>
<dbReference type="SMART" id="SM00181">
    <property type="entry name" value="EGF"/>
    <property type="match status" value="7"/>
</dbReference>
<dbReference type="InterPro" id="IPR006605">
    <property type="entry name" value="G2_nidogen/fibulin_G2F"/>
</dbReference>
<dbReference type="InterPro" id="IPR036465">
    <property type="entry name" value="vWFA_dom_sf"/>
</dbReference>
<feature type="domain" description="Ig-like" evidence="14">
    <location>
        <begin position="2149"/>
        <end position="2234"/>
    </location>
</feature>
<feature type="domain" description="Ig-like" evidence="14">
    <location>
        <begin position="1790"/>
        <end position="1875"/>
    </location>
</feature>
<evidence type="ECO:0000256" key="2">
    <source>
        <dbReference type="ARBA" id="ARBA00022525"/>
    </source>
</evidence>
<feature type="domain" description="Ig-like" evidence="14">
    <location>
        <begin position="1051"/>
        <end position="1138"/>
    </location>
</feature>
<dbReference type="CDD" id="cd00198">
    <property type="entry name" value="vWFA"/>
    <property type="match status" value="1"/>
</dbReference>
<feature type="domain" description="Ig-like" evidence="14">
    <location>
        <begin position="875"/>
        <end position="963"/>
    </location>
</feature>
<dbReference type="CDD" id="cd00054">
    <property type="entry name" value="EGF_CA"/>
    <property type="match status" value="8"/>
</dbReference>
<dbReference type="SMART" id="SM00409">
    <property type="entry name" value="IG"/>
    <property type="match status" value="20"/>
</dbReference>
<organism evidence="16 17">
    <name type="scientific">Clarias magur</name>
    <name type="common">Asian catfish</name>
    <name type="synonym">Macropteronotus magur</name>
    <dbReference type="NCBI Taxonomy" id="1594786"/>
    <lineage>
        <taxon>Eukaryota</taxon>
        <taxon>Metazoa</taxon>
        <taxon>Chordata</taxon>
        <taxon>Craniata</taxon>
        <taxon>Vertebrata</taxon>
        <taxon>Euteleostomi</taxon>
        <taxon>Actinopterygii</taxon>
        <taxon>Neopterygii</taxon>
        <taxon>Teleostei</taxon>
        <taxon>Ostariophysi</taxon>
        <taxon>Siluriformes</taxon>
        <taxon>Clariidae</taxon>
        <taxon>Clarias</taxon>
    </lineage>
</organism>
<feature type="domain" description="Ig-like" evidence="14">
    <location>
        <begin position="783"/>
        <end position="870"/>
    </location>
</feature>
<keyword evidence="4 11" id="KW-0245">EGF-like domain</keyword>
<evidence type="ECO:0000259" key="13">
    <source>
        <dbReference type="PROSITE" id="PS50026"/>
    </source>
</evidence>
<dbReference type="FunFam" id="2.10.25.10:FF:000210">
    <property type="entry name" value="Hemicentin 1"/>
    <property type="match status" value="1"/>
</dbReference>
<feature type="signal peptide" evidence="12">
    <location>
        <begin position="1"/>
        <end position="19"/>
    </location>
</feature>
<dbReference type="EMBL" id="QNUK01001028">
    <property type="protein sequence ID" value="KAF5888153.1"/>
    <property type="molecule type" value="Genomic_DNA"/>
</dbReference>
<keyword evidence="6" id="KW-0677">Repeat</keyword>
<dbReference type="FunFam" id="2.10.25.10:FF:000010">
    <property type="entry name" value="Pro-epidermal growth factor"/>
    <property type="match status" value="1"/>
</dbReference>
<evidence type="ECO:0000259" key="15">
    <source>
        <dbReference type="PROSITE" id="PS50993"/>
    </source>
</evidence>
<dbReference type="FunFam" id="2.10.25.10:FF:000352">
    <property type="entry name" value="Hemicentin 1"/>
    <property type="match status" value="1"/>
</dbReference>
<feature type="domain" description="Ig-like" evidence="14">
    <location>
        <begin position="600"/>
        <end position="682"/>
    </location>
</feature>
<dbReference type="InterPro" id="IPR026823">
    <property type="entry name" value="cEGF"/>
</dbReference>
<dbReference type="PROSITE" id="PS50092">
    <property type="entry name" value="TSP1"/>
    <property type="match status" value="1"/>
</dbReference>
<dbReference type="GO" id="GO:0030855">
    <property type="term" value="P:epithelial cell differentiation"/>
    <property type="evidence" value="ECO:0007669"/>
    <property type="project" value="UniProtKB-ARBA"/>
</dbReference>
<feature type="domain" description="Ig-like" evidence="14">
    <location>
        <begin position="421"/>
        <end position="505"/>
    </location>
</feature>
<dbReference type="Pfam" id="PF07679">
    <property type="entry name" value="I-set"/>
    <property type="match status" value="13"/>
</dbReference>
<dbReference type="Gene3D" id="3.40.50.410">
    <property type="entry name" value="von Willebrand factor, type A domain"/>
    <property type="match status" value="1"/>
</dbReference>
<dbReference type="FunFam" id="2.10.25.10:FF:000038">
    <property type="entry name" value="Fibrillin 2"/>
    <property type="match status" value="1"/>
</dbReference>
<feature type="domain" description="Ig-like" evidence="14">
    <location>
        <begin position="1879"/>
        <end position="1963"/>
    </location>
</feature>
<evidence type="ECO:0000256" key="3">
    <source>
        <dbReference type="ARBA" id="ARBA00022530"/>
    </source>
</evidence>
<dbReference type="InterPro" id="IPR009017">
    <property type="entry name" value="GFP"/>
</dbReference>
<dbReference type="FunFam" id="2.60.40.10:FF:000285">
    <property type="entry name" value="Hemicentin 1"/>
    <property type="match status" value="1"/>
</dbReference>
<keyword evidence="10" id="KW-0393">Immunoglobulin domain</keyword>
<feature type="domain" description="Ig-like" evidence="14">
    <location>
        <begin position="1333"/>
        <end position="1422"/>
    </location>
</feature>
<keyword evidence="7" id="KW-0106">Calcium</keyword>
<dbReference type="GO" id="GO:0003007">
    <property type="term" value="P:heart morphogenesis"/>
    <property type="evidence" value="ECO:0007669"/>
    <property type="project" value="UniProtKB-ARBA"/>
</dbReference>
<dbReference type="PROSITE" id="PS01187">
    <property type="entry name" value="EGF_CA"/>
    <property type="match status" value="5"/>
</dbReference>
<evidence type="ECO:0000259" key="14">
    <source>
        <dbReference type="PROSITE" id="PS50835"/>
    </source>
</evidence>
<keyword evidence="17" id="KW-1185">Reference proteome</keyword>
<protein>
    <submittedName>
        <fullName evidence="16">Hemicentin-1-like</fullName>
    </submittedName>
</protein>
<reference evidence="16" key="1">
    <citation type="submission" date="2020-07" db="EMBL/GenBank/DDBJ databases">
        <title>Clarias magur genome sequencing, assembly and annotation.</title>
        <authorList>
            <person name="Kushwaha B."/>
            <person name="Kumar R."/>
            <person name="Das P."/>
            <person name="Joshi C.G."/>
            <person name="Kumar D."/>
            <person name="Nagpure N.S."/>
            <person name="Pandey M."/>
            <person name="Agarwal S."/>
            <person name="Srivastava S."/>
            <person name="Singh M."/>
            <person name="Sahoo L."/>
            <person name="Jayasankar P."/>
            <person name="Meher P.K."/>
            <person name="Koringa P.G."/>
            <person name="Iquebal M.A."/>
            <person name="Das S.P."/>
            <person name="Bit A."/>
            <person name="Patnaik S."/>
            <person name="Patel N."/>
            <person name="Shah T.M."/>
            <person name="Hinsu A."/>
            <person name="Jena J.K."/>
        </authorList>
    </citation>
    <scope>NUCLEOTIDE SEQUENCE</scope>
    <source>
        <strain evidence="16">CIFAMagur01</strain>
        <tissue evidence="16">Testis</tissue>
    </source>
</reference>
<evidence type="ECO:0000256" key="10">
    <source>
        <dbReference type="ARBA" id="ARBA00023319"/>
    </source>
</evidence>
<dbReference type="FunFam" id="2.60.40.10:FF:000130">
    <property type="entry name" value="Hemicentin 1"/>
    <property type="match status" value="4"/>
</dbReference>
<dbReference type="FunFam" id="2.10.25.10:FF:000240">
    <property type="entry name" value="Vitamin K-dependent protein S"/>
    <property type="match status" value="1"/>
</dbReference>
<evidence type="ECO:0000256" key="11">
    <source>
        <dbReference type="PROSITE-ProRule" id="PRU00076"/>
    </source>
</evidence>
<dbReference type="SMART" id="SM00179">
    <property type="entry name" value="EGF_CA"/>
    <property type="match status" value="8"/>
</dbReference>
<dbReference type="InterPro" id="IPR013098">
    <property type="entry name" value="Ig_I-set"/>
</dbReference>
<feature type="domain" description="EGF-like" evidence="13">
    <location>
        <begin position="2710"/>
        <end position="2745"/>
    </location>
</feature>
<dbReference type="InterPro" id="IPR056475">
    <property type="entry name" value="GBD_Hemicentin/VWA7"/>
</dbReference>
<dbReference type="Proteomes" id="UP000727407">
    <property type="component" value="Unassembled WGS sequence"/>
</dbReference>
<dbReference type="PROSITE" id="PS00010">
    <property type="entry name" value="ASX_HYDROXYL"/>
    <property type="match status" value="5"/>
</dbReference>
<evidence type="ECO:0000256" key="9">
    <source>
        <dbReference type="ARBA" id="ARBA00023180"/>
    </source>
</evidence>
<dbReference type="InterPro" id="IPR051170">
    <property type="entry name" value="Neural/epithelial_adhesion"/>
</dbReference>
<dbReference type="SUPFAM" id="SSF48726">
    <property type="entry name" value="Immunoglobulin"/>
    <property type="match status" value="20"/>
</dbReference>
<dbReference type="InterPro" id="IPR013106">
    <property type="entry name" value="Ig_V-set"/>
</dbReference>
<dbReference type="GO" id="GO:0005509">
    <property type="term" value="F:calcium ion binding"/>
    <property type="evidence" value="ECO:0007669"/>
    <property type="project" value="InterPro"/>
</dbReference>
<comment type="caution">
    <text evidence="16">The sequence shown here is derived from an EMBL/GenBank/DDBJ whole genome shotgun (WGS) entry which is preliminary data.</text>
</comment>
<feature type="domain" description="Nidogen G2 beta-barrel" evidence="15">
    <location>
        <begin position="2298"/>
        <end position="2522"/>
    </location>
</feature>
<feature type="disulfide bond" evidence="11">
    <location>
        <begin position="2858"/>
        <end position="2868"/>
    </location>
</feature>
<dbReference type="Pfam" id="PF12662">
    <property type="entry name" value="cEGF"/>
    <property type="match status" value="1"/>
</dbReference>
<feature type="domain" description="EGF-like" evidence="13">
    <location>
        <begin position="2854"/>
        <end position="2893"/>
    </location>
</feature>
<feature type="domain" description="Ig-like" evidence="14">
    <location>
        <begin position="1970"/>
        <end position="2056"/>
    </location>
</feature>
<dbReference type="InterPro" id="IPR036383">
    <property type="entry name" value="TSP1_rpt_sf"/>
</dbReference>
<dbReference type="PROSITE" id="PS01186">
    <property type="entry name" value="EGF_2"/>
    <property type="match status" value="3"/>
</dbReference>
<dbReference type="InterPro" id="IPR049883">
    <property type="entry name" value="NOTCH1_EGF-like"/>
</dbReference>
<feature type="domain" description="Ig-like" evidence="14">
    <location>
        <begin position="968"/>
        <end position="1046"/>
    </location>
</feature>
<evidence type="ECO:0000256" key="12">
    <source>
        <dbReference type="SAM" id="SignalP"/>
    </source>
</evidence>
<dbReference type="SUPFAM" id="SSF82895">
    <property type="entry name" value="TSP-1 type 1 repeat"/>
    <property type="match status" value="1"/>
</dbReference>
<dbReference type="PROSITE" id="PS50026">
    <property type="entry name" value="EGF_3"/>
    <property type="match status" value="4"/>
</dbReference>
<evidence type="ECO:0000256" key="7">
    <source>
        <dbReference type="ARBA" id="ARBA00022837"/>
    </source>
</evidence>
<proteinExistence type="predicted"/>
<dbReference type="OrthoDB" id="5985519at2759"/>
<feature type="domain" description="Ig-like" evidence="14">
    <location>
        <begin position="1608"/>
        <end position="1694"/>
    </location>
</feature>
<dbReference type="SUPFAM" id="SSF54511">
    <property type="entry name" value="GFP-like"/>
    <property type="match status" value="1"/>
</dbReference>
<dbReference type="SUPFAM" id="SSF53300">
    <property type="entry name" value="vWA-like"/>
    <property type="match status" value="1"/>
</dbReference>
<keyword evidence="8 11" id="KW-1015">Disulfide bond</keyword>
<dbReference type="Pfam" id="PF25106">
    <property type="entry name" value="VWA_4"/>
    <property type="match status" value="1"/>
</dbReference>
<evidence type="ECO:0000256" key="8">
    <source>
        <dbReference type="ARBA" id="ARBA00023157"/>
    </source>
</evidence>
<dbReference type="InterPro" id="IPR013783">
    <property type="entry name" value="Ig-like_fold"/>
</dbReference>
<dbReference type="Pfam" id="PF07645">
    <property type="entry name" value="EGF_CA"/>
    <property type="match status" value="6"/>
</dbReference>
<dbReference type="SMART" id="SM00408">
    <property type="entry name" value="IGc2"/>
    <property type="match status" value="20"/>
</dbReference>
<evidence type="ECO:0000256" key="4">
    <source>
        <dbReference type="ARBA" id="ARBA00022536"/>
    </source>
</evidence>
<dbReference type="SMART" id="SM00209">
    <property type="entry name" value="TSP1"/>
    <property type="match status" value="1"/>
</dbReference>
<dbReference type="PANTHER" id="PTHR12231:SF253">
    <property type="entry name" value="DPR-INTERACTING PROTEIN ETA, ISOFORM B-RELATED"/>
    <property type="match status" value="1"/>
</dbReference>
<keyword evidence="9" id="KW-0325">Glycoprotein</keyword>
<dbReference type="InterPro" id="IPR003599">
    <property type="entry name" value="Ig_sub"/>
</dbReference>
<dbReference type="InterPro" id="IPR000884">
    <property type="entry name" value="TSP1_rpt"/>
</dbReference>
<evidence type="ECO:0000256" key="5">
    <source>
        <dbReference type="ARBA" id="ARBA00022729"/>
    </source>
</evidence>
<comment type="subcellular location">
    <subcellularLocation>
        <location evidence="1">Secreted</location>
        <location evidence="1">Extracellular space</location>
        <location evidence="1">Extracellular matrix</location>
    </subcellularLocation>
</comment>
<dbReference type="SMART" id="SM00682">
    <property type="entry name" value="G2F"/>
    <property type="match status" value="1"/>
</dbReference>
<feature type="domain" description="Ig-like" evidence="14">
    <location>
        <begin position="1699"/>
        <end position="1785"/>
    </location>
</feature>
<dbReference type="PANTHER" id="PTHR12231">
    <property type="entry name" value="CTX-RELATED TYPE I TRANSMEMBRANE PROTEIN"/>
    <property type="match status" value="1"/>
</dbReference>
<gene>
    <name evidence="16" type="primary">hmcn2</name>
    <name evidence="16" type="ORF">DAT39_022007</name>
</gene>
<dbReference type="SUPFAM" id="SSF57184">
    <property type="entry name" value="Growth factor receptor domain"/>
    <property type="match status" value="2"/>
</dbReference>
<dbReference type="InterPro" id="IPR056861">
    <property type="entry name" value="HMCN1-like_VWA"/>
</dbReference>
<dbReference type="Pfam" id="PF23560">
    <property type="entry name" value="GBD_Hemicentin"/>
    <property type="match status" value="1"/>
</dbReference>
<dbReference type="FunFam" id="2.60.40.10:FF:000503">
    <property type="entry name" value="Hemicentin 1"/>
    <property type="match status" value="1"/>
</dbReference>
<evidence type="ECO:0000313" key="16">
    <source>
        <dbReference type="EMBL" id="KAF5888153.1"/>
    </source>
</evidence>
<sequence length="2936" mass="317416">MEFWMRLLAVALALSQARAQLNPARETGGSSLAFVFDVTGSMYDDLQQVMDGASRILQRMLSRTDTPIRNFVLVPFHDPDVGPVSITSDPKQFQHDLQELFVQGGGDCPEMSVGAIHAALEASLPGSFIYVFTDARAKDYRRKQEVLQLVQLRQSQVVFVLTGDCGDRSQPGYRVYEEIAATSSGQILHLDKQQVNEVLKWVEETVQAMKVHLLSSDHELGQETRWELPFDPSLKEVTVSLSGPTPRIELRDPHGRVVGERQGLRELLNIPNSVLVVNLRNPRPGLWTLKVVCSGRYTLRVTGVSNLDFRAGFSTSAVTEFSRTTERPVTGLPVHVMLKCSGLVPPGVLSSVVLVSKRGEDLLSVPLPVPVDGGAGGVWSVPEIQTPPEGFFVKVRGRDGDGYEFHRLSSVLYTNIVPVGPVVEMPSVLHGVLTHSVLIECSVQSDLPFTLTFRKDGVMLGHQNTHQSSTKASWEIPRASVGDEGVYECMARSTAGVGRAHTHFTVIAPPVLDHSVSEVITAAGESVTLPCVLMNGTPLPEIVWTHNGQKVRSDERISVSSDGSLHMKRAAPEHAGKYQCTAVNEAGSENVTVTLEIHIPPVISAAAAHYEATEGVSVSLPCDTTGFPKPSVTWTKGDEPVSSLQQPDGSLLIISSTAADSGRYVCTASSSAGEAHREIILTVHSKPRILGSYEHTELINRTVKEGAEVILPCEVEGSPAPTVSWSRNGQLLPPITARVTVLPMGSLKIKNVQLTDSNIYTCTAENPAGVTTLTYSLHIRVPPRIVGQQEEDMSAVEGHMSSLVCDVQTHPAPEIIWTRDGQLLNLGSRVHILSGGKVLQISSVLQQDAGQYVCTATNSAGQAQKSIMLNVHVPPILLPLPQPGSEVMSPQIGSSVTLSCEARGIPEPEVTWYRNGQKLNSGKFIQLIGQKLTINSMQVSDGGVYICKVFNPAGQLERTFTLTAHASPVIEGSVHESVTHTLGSHITLVCDASGVPSPAVRWLKDGSTFGSGSVLSLGPLELSHSGVYTCIAHNSEGEKHKNYTLTVQVPPTILNSGQSDVSALLGAELMLTCHAEGTPTPQLTWMRNGVKLDTTAHVHISTDGSALTLTLLNVTEEDSGTYTCSAISPAGQESRTYSVFVLVPPSILKHSAVPLEVQAAHDGVVSLECLAVGVPPPHITWLKDGNPLQLTHRAHLHSTHTLLRISPVQLSDSGLYTCVARSKAGFAEQQFHLEVSAPAVVEHTEPVEHIVMVRGSVVTLVCEAHGVPPPTLTWMKDSEPLSLHQNMLLHDAGETRFQLLNVQREDAGLYSCTAKNPAGTSTKTFNLTVLEPPKISSSQRGEELMVAVNAVLELECVADGFPPPTVRWIKDGRPLEDSRGVLHQDGQILTISNIQLEDAGVYTCLVSNPAGEDGQSVWVRVQPPPTLLGSRDVRTVSVPFKGHVTLECRSDDEPLPEIQWYRDGVKLQSGGRIQSLAEGQYLEIGDVRTEDGGLYSCVVSNMAGSSSLQFNIQILLPPVIREGSSLVTAHVNQKVVLPCEVEGDSAPSVFWRKDGVPVLLGNRFVLLPDGSMRMENVQLTDTGRYSCSASNGAGSDQRSVELRVYVAPSINPGPYNVTMTTGQRAVLTCESSGVPVPQVSWKRNGQALNTHSGAYRLMSSGSLLIVSPSLEDEGYFECIVSNEVGEERRVIEVTLQVPPSFEDDVTSVTAIKAESVVLPCHVTGRPTPSISWSRGGTALGTRRGSYRTLPTGMLEILAVNPTHAGRYTCRAQNTAGVAQKHIILSVHEAPEIRNLPKEVTVLLNQDVVLNCDVHGFPKPSVTWVKDGVPIATGQRLVLLSDGTLRLSQVALGDAGTYSCRAQNTAGTTESKTQLILQVPPVISVPRDEYTLSVGESVSVPCSALGRPEPELQWHKLGGTVRGGANLMPFTNGTLHVKNAQLKHAGVYTCTALNSAGRASRDITLRVHVPPKIVVGESEVSVIQGFQSLLPCSAQGVPEPKIHWEKNGDVIQNLRGKLTVLRSGELIIERTQPSDAGVFTCVAVNAAGSSHHKVQLFVHMRPEFKESPSDMTLRVGQNLTLTCHAHSTPPPVITWTVNNRPYTGLSVDEAGRSVLVIVNVTVRDSGSYVCTAENRVGSVRALAFIRITEPPVLRGDSHVTQTVSRGSVLMLDCPVRGIPAPVLRWYKDGRLLPVTEHLHRLHNGSLILYSVTSRDSGEYRCVAENEVGVIERTISLKLQVAGGYSHWEQWGPCSVTCGRGLQQRTRLCNNPAPTNGGAACEGADTESRQCQASICSGDSLRRARASVIGVVNDREFGVSFLEVNISENSESRNSRLEAHMENVPPSVGPLLKVLVTALTPIYWTAVYESAGTKNGFSISQGNFRQESQLEFHTGEILKITHVVRGVDAEGVLLVDMVINGFIPAVFLSPILHQQDFDESYVQVGSGQIYSWSTQNSLQQGVSSVVTLRCNHSLVFDGSVKRFGPLLQQIRLSDIRSSYNMFNFRLDFQITATLSLPEGDGETCPQGFLLDEASYCTDEDECVSDSPCSHFCNNIMGSFSCSCPSGFNINTESNSCQDIDECVDGSHMCLYNQVCVNTVGKYRCEVKCGSGFRPRTAGTENISRTDGCEDVDECVESSVSPCQHQCFNTLGSFRCSCLPGYQLVGHRCFDINECLRSVCPSHQQCKNTAGGYQCFDSCPSGMTPAETGVCVDVDECKDGSHMCRYSQICQNTLGGYVCVCPRGYRSQGVGKPCVDVDECAQSPSPCGFQCRNVPGSFRCLCPPGTVLLVDGRSCAGLERGSVFSNRTWVRAGLQPQLVSTRGQTLTLLQNTQQGAPWSNLHTCPPGYTSKAGSCVDIDECVVRKPCQHKCQNSVGSFQCFCPSGYQLMSNGQTCRDIDECIEHSVQCGPNQMCFNTRGSYQCLDTPCPASYHRGGSPG</sequence>
<dbReference type="FunFam" id="2.10.25.10:FF:000005">
    <property type="entry name" value="Fibrillin 2"/>
    <property type="match status" value="1"/>
</dbReference>
<accession>A0A8J4U1W0</accession>
<feature type="non-terminal residue" evidence="16">
    <location>
        <position position="1"/>
    </location>
</feature>
<dbReference type="InterPro" id="IPR007110">
    <property type="entry name" value="Ig-like_dom"/>
</dbReference>
<dbReference type="GO" id="GO:0055013">
    <property type="term" value="P:cardiac muscle cell development"/>
    <property type="evidence" value="ECO:0007669"/>
    <property type="project" value="UniProtKB-ARBA"/>
</dbReference>
<dbReference type="InterPro" id="IPR001881">
    <property type="entry name" value="EGF-like_Ca-bd_dom"/>
</dbReference>
<feature type="domain" description="EGF-like" evidence="13">
    <location>
        <begin position="2628"/>
        <end position="2667"/>
    </location>
</feature>
<feature type="domain" description="EGF-like" evidence="13">
    <location>
        <begin position="2753"/>
        <end position="2793"/>
    </location>
</feature>
<dbReference type="InterPro" id="IPR036179">
    <property type="entry name" value="Ig-like_dom_sf"/>
</dbReference>
<evidence type="ECO:0000256" key="6">
    <source>
        <dbReference type="ARBA" id="ARBA00022737"/>
    </source>
</evidence>
<dbReference type="PROSITE" id="PS50993">
    <property type="entry name" value="NIDOGEN_G2"/>
    <property type="match status" value="1"/>
</dbReference>
<dbReference type="GO" id="GO:0071944">
    <property type="term" value="C:cell periphery"/>
    <property type="evidence" value="ECO:0007669"/>
    <property type="project" value="UniProtKB-ARBA"/>
</dbReference>
<feature type="domain" description="Ig-like" evidence="14">
    <location>
        <begin position="1517"/>
        <end position="1603"/>
    </location>
</feature>
<dbReference type="Pfam" id="PF13927">
    <property type="entry name" value="Ig_3"/>
    <property type="match status" value="6"/>
</dbReference>
<dbReference type="FunFam" id="2.60.40.10:FF:000107">
    <property type="entry name" value="Myosin, light chain kinase a"/>
    <property type="match status" value="1"/>
</dbReference>
<dbReference type="InterPro" id="IPR000742">
    <property type="entry name" value="EGF"/>
</dbReference>
<feature type="domain" description="Ig-like" evidence="14">
    <location>
        <begin position="687"/>
        <end position="778"/>
    </location>
</feature>
<evidence type="ECO:0000256" key="1">
    <source>
        <dbReference type="ARBA" id="ARBA00004498"/>
    </source>
</evidence>
<dbReference type="Gene3D" id="2.60.40.10">
    <property type="entry name" value="Immunoglobulins"/>
    <property type="match status" value="20"/>
</dbReference>
<dbReference type="SUPFAM" id="SSF57196">
    <property type="entry name" value="EGF/Laminin"/>
    <property type="match status" value="2"/>
</dbReference>
<dbReference type="FunFam" id="3.40.50.410:FF:000032">
    <property type="entry name" value="Hemicentin 1"/>
    <property type="match status" value="1"/>
</dbReference>
<dbReference type="FunFam" id="2.60.40.10:FF:000186">
    <property type="entry name" value="Hemicentin 1"/>
    <property type="match status" value="3"/>
</dbReference>
<dbReference type="InterPro" id="IPR003598">
    <property type="entry name" value="Ig_sub2"/>
</dbReference>
<dbReference type="InterPro" id="IPR018097">
    <property type="entry name" value="EGF_Ca-bd_CS"/>
</dbReference>
<dbReference type="SMART" id="SM00406">
    <property type="entry name" value="IGv"/>
    <property type="match status" value="9"/>
</dbReference>
<dbReference type="PROSITE" id="PS50835">
    <property type="entry name" value="IG_LIKE"/>
    <property type="match status" value="20"/>
</dbReference>
<name>A0A8J4U1W0_CLAMG</name>
<dbReference type="Gene3D" id="2.40.155.10">
    <property type="entry name" value="Green fluorescent protein"/>
    <property type="match status" value="1"/>
</dbReference>